<gene>
    <name evidence="1" type="ORF">L1987_08080</name>
</gene>
<organism evidence="1 2">
    <name type="scientific">Smallanthus sonchifolius</name>
    <dbReference type="NCBI Taxonomy" id="185202"/>
    <lineage>
        <taxon>Eukaryota</taxon>
        <taxon>Viridiplantae</taxon>
        <taxon>Streptophyta</taxon>
        <taxon>Embryophyta</taxon>
        <taxon>Tracheophyta</taxon>
        <taxon>Spermatophyta</taxon>
        <taxon>Magnoliopsida</taxon>
        <taxon>eudicotyledons</taxon>
        <taxon>Gunneridae</taxon>
        <taxon>Pentapetalae</taxon>
        <taxon>asterids</taxon>
        <taxon>campanulids</taxon>
        <taxon>Asterales</taxon>
        <taxon>Asteraceae</taxon>
        <taxon>Asteroideae</taxon>
        <taxon>Heliantheae alliance</taxon>
        <taxon>Millerieae</taxon>
        <taxon>Smallanthus</taxon>
    </lineage>
</organism>
<accession>A0ACB9JK75</accession>
<dbReference type="Proteomes" id="UP001056120">
    <property type="component" value="Linkage Group LG03"/>
</dbReference>
<keyword evidence="2" id="KW-1185">Reference proteome</keyword>
<evidence type="ECO:0000313" key="2">
    <source>
        <dbReference type="Proteomes" id="UP001056120"/>
    </source>
</evidence>
<dbReference type="EMBL" id="CM042020">
    <property type="protein sequence ID" value="KAI3820532.1"/>
    <property type="molecule type" value="Genomic_DNA"/>
</dbReference>
<reference evidence="1 2" key="2">
    <citation type="journal article" date="2022" name="Mol. Ecol. Resour.">
        <title>The genomes of chicory, endive, great burdock and yacon provide insights into Asteraceae paleo-polyploidization history and plant inulin production.</title>
        <authorList>
            <person name="Fan W."/>
            <person name="Wang S."/>
            <person name="Wang H."/>
            <person name="Wang A."/>
            <person name="Jiang F."/>
            <person name="Liu H."/>
            <person name="Zhao H."/>
            <person name="Xu D."/>
            <person name="Zhang Y."/>
        </authorList>
    </citation>
    <scope>NUCLEOTIDE SEQUENCE [LARGE SCALE GENOMIC DNA]</scope>
    <source>
        <strain evidence="2">cv. Yunnan</strain>
        <tissue evidence="1">Leaves</tissue>
    </source>
</reference>
<reference evidence="2" key="1">
    <citation type="journal article" date="2022" name="Mol. Ecol. Resour.">
        <title>The genomes of chicory, endive, great burdock and yacon provide insights into Asteraceae palaeo-polyploidization history and plant inulin production.</title>
        <authorList>
            <person name="Fan W."/>
            <person name="Wang S."/>
            <person name="Wang H."/>
            <person name="Wang A."/>
            <person name="Jiang F."/>
            <person name="Liu H."/>
            <person name="Zhao H."/>
            <person name="Xu D."/>
            <person name="Zhang Y."/>
        </authorList>
    </citation>
    <scope>NUCLEOTIDE SEQUENCE [LARGE SCALE GENOMIC DNA]</scope>
    <source>
        <strain evidence="2">cv. Yunnan</strain>
    </source>
</reference>
<proteinExistence type="predicted"/>
<sequence length="103" mass="11027">MLGGYSLEALTSDSKGIMPGANFGPNEELIGKVSMKTIFGRKKLKKDGSEGKIVHDDVILEGPTESAEVAKAIVVDCKSKPFDGKNILKVGLSVDAKNWYSVK</sequence>
<evidence type="ECO:0000313" key="1">
    <source>
        <dbReference type="EMBL" id="KAI3820532.1"/>
    </source>
</evidence>
<protein>
    <submittedName>
        <fullName evidence="1">Uncharacterized protein</fullName>
    </submittedName>
</protein>
<comment type="caution">
    <text evidence="1">The sequence shown here is derived from an EMBL/GenBank/DDBJ whole genome shotgun (WGS) entry which is preliminary data.</text>
</comment>
<name>A0ACB9JK75_9ASTR</name>